<feature type="domain" description="BAG" evidence="2">
    <location>
        <begin position="188"/>
        <end position="232"/>
    </location>
</feature>
<organism evidence="3">
    <name type="scientific">Puccinia triticina (isolate 1-1 / race 1 (BBBD))</name>
    <name type="common">Brown leaf rust fungus</name>
    <dbReference type="NCBI Taxonomy" id="630390"/>
    <lineage>
        <taxon>Eukaryota</taxon>
        <taxon>Fungi</taxon>
        <taxon>Dikarya</taxon>
        <taxon>Basidiomycota</taxon>
        <taxon>Pucciniomycotina</taxon>
        <taxon>Pucciniomycetes</taxon>
        <taxon>Pucciniales</taxon>
        <taxon>Pucciniaceae</taxon>
        <taxon>Puccinia</taxon>
    </lineage>
</organism>
<reference evidence="3" key="1">
    <citation type="submission" date="2009-11" db="EMBL/GenBank/DDBJ databases">
        <authorList>
            <consortium name="The Broad Institute Genome Sequencing Platform"/>
            <person name="Ward D."/>
            <person name="Feldgarden M."/>
            <person name="Earl A."/>
            <person name="Young S.K."/>
            <person name="Zeng Q."/>
            <person name="Koehrsen M."/>
            <person name="Alvarado L."/>
            <person name="Berlin A."/>
            <person name="Bochicchio J."/>
            <person name="Borenstein D."/>
            <person name="Chapman S.B."/>
            <person name="Chen Z."/>
            <person name="Engels R."/>
            <person name="Freedman E."/>
            <person name="Gellesch M."/>
            <person name="Goldberg J."/>
            <person name="Griggs A."/>
            <person name="Gujja S."/>
            <person name="Heilman E."/>
            <person name="Heiman D."/>
            <person name="Hepburn T."/>
            <person name="Howarth C."/>
            <person name="Jen D."/>
            <person name="Larson L."/>
            <person name="Lewis B."/>
            <person name="Mehta T."/>
            <person name="Park D."/>
            <person name="Pearson M."/>
            <person name="Roberts A."/>
            <person name="Saif S."/>
            <person name="Shea T."/>
            <person name="Shenoy N."/>
            <person name="Sisk P."/>
            <person name="Stolte C."/>
            <person name="Sykes S."/>
            <person name="Thomson T."/>
            <person name="Walk T."/>
            <person name="White J."/>
            <person name="Yandava C."/>
            <person name="Izard J."/>
            <person name="Baranova O.V."/>
            <person name="Blanton J.M."/>
            <person name="Tanner A.C."/>
            <person name="Dewhirst F.E."/>
            <person name="Haas B."/>
            <person name="Nusbaum C."/>
            <person name="Birren B."/>
        </authorList>
    </citation>
    <scope>NUCLEOTIDE SEQUENCE [LARGE SCALE GENOMIC DNA]</scope>
    <source>
        <strain evidence="3">1-1 BBBD Race 1</strain>
    </source>
</reference>
<feature type="region of interest" description="Disordered" evidence="1">
    <location>
        <begin position="47"/>
        <end position="117"/>
    </location>
</feature>
<dbReference type="AlphaFoldDB" id="A0A180G204"/>
<dbReference type="VEuPathDB" id="FungiDB:PTTG_00822"/>
<dbReference type="Pfam" id="PF02179">
    <property type="entry name" value="BAG"/>
    <property type="match status" value="1"/>
</dbReference>
<gene>
    <name evidence="3" type="ORF">PTTG_00822</name>
</gene>
<evidence type="ECO:0000259" key="2">
    <source>
        <dbReference type="Pfam" id="PF02179"/>
    </source>
</evidence>
<dbReference type="Gene3D" id="1.20.58.120">
    <property type="entry name" value="BAG domain"/>
    <property type="match status" value="1"/>
</dbReference>
<proteinExistence type="predicted"/>
<reference evidence="4 5" key="3">
    <citation type="journal article" date="2017" name="G3 (Bethesda)">
        <title>Comparative analysis highlights variable genome content of wheat rusts and divergence of the mating loci.</title>
        <authorList>
            <person name="Cuomo C.A."/>
            <person name="Bakkeren G."/>
            <person name="Khalil H.B."/>
            <person name="Panwar V."/>
            <person name="Joly D."/>
            <person name="Linning R."/>
            <person name="Sakthikumar S."/>
            <person name="Song X."/>
            <person name="Adiconis X."/>
            <person name="Fan L."/>
            <person name="Goldberg J.M."/>
            <person name="Levin J.Z."/>
            <person name="Young S."/>
            <person name="Zeng Q."/>
            <person name="Anikster Y."/>
            <person name="Bruce M."/>
            <person name="Wang M."/>
            <person name="Yin C."/>
            <person name="McCallum B."/>
            <person name="Szabo L.J."/>
            <person name="Hulbert S."/>
            <person name="Chen X."/>
            <person name="Fellers J.P."/>
        </authorList>
    </citation>
    <scope>NUCLEOTIDE SEQUENCE</scope>
    <source>
        <strain evidence="4">isolate 1-1 / race 1 (BBBD)</strain>
        <strain evidence="5">Isolate 1-1 / race 1 (BBBD)</strain>
    </source>
</reference>
<dbReference type="PANTHER" id="PTHR33322">
    <property type="entry name" value="BAG DOMAIN CONTAINING PROTEIN, EXPRESSED"/>
    <property type="match status" value="1"/>
</dbReference>
<reference evidence="3" key="2">
    <citation type="submission" date="2016-05" db="EMBL/GenBank/DDBJ databases">
        <title>Comparative analysis highlights variable genome content of wheat rusts and divergence of the mating loci.</title>
        <authorList>
            <person name="Cuomo C.A."/>
            <person name="Bakkeren G."/>
            <person name="Szabo L."/>
            <person name="Khalil H."/>
            <person name="Joly D."/>
            <person name="Goldberg J."/>
            <person name="Young S."/>
            <person name="Zeng Q."/>
            <person name="Fellers J."/>
        </authorList>
    </citation>
    <scope>NUCLEOTIDE SEQUENCE [LARGE SCALE GENOMIC DNA]</scope>
    <source>
        <strain evidence="3">1-1 BBBD Race 1</strain>
    </source>
</reference>
<evidence type="ECO:0000313" key="3">
    <source>
        <dbReference type="EMBL" id="OAV86608.1"/>
    </source>
</evidence>
<dbReference type="EnsemblFungi" id="PTTG_00822-t43_1">
    <property type="protein sequence ID" value="PTTG_00822-t43_1-p1"/>
    <property type="gene ID" value="PTTG_00822"/>
</dbReference>
<dbReference type="EMBL" id="ADAS02000962">
    <property type="protein sequence ID" value="OAV86608.1"/>
    <property type="molecule type" value="Genomic_DNA"/>
</dbReference>
<dbReference type="PANTHER" id="PTHR33322:SF4">
    <property type="entry name" value="BAG DOMAIN CONTAINING PROTEIN, EXPRESSED"/>
    <property type="match status" value="1"/>
</dbReference>
<evidence type="ECO:0000313" key="4">
    <source>
        <dbReference type="EnsemblFungi" id="PTTG_00822-t43_1-p1"/>
    </source>
</evidence>
<name>A0A180G204_PUCT1</name>
<dbReference type="InterPro" id="IPR036533">
    <property type="entry name" value="BAG_dom_sf"/>
</dbReference>
<protein>
    <submittedName>
        <fullName evidence="4">BAG domain-containing protein</fullName>
    </submittedName>
</protein>
<dbReference type="Proteomes" id="UP000005240">
    <property type="component" value="Unassembled WGS sequence"/>
</dbReference>
<dbReference type="InterPro" id="IPR040400">
    <property type="entry name" value="BAG5/6/7/8"/>
</dbReference>
<accession>A0A180G204</accession>
<dbReference type="InterPro" id="IPR003103">
    <property type="entry name" value="BAG_domain"/>
</dbReference>
<keyword evidence="5" id="KW-1185">Reference proteome</keyword>
<dbReference type="GO" id="GO:0051087">
    <property type="term" value="F:protein-folding chaperone binding"/>
    <property type="evidence" value="ECO:0007669"/>
    <property type="project" value="InterPro"/>
</dbReference>
<reference evidence="4" key="4">
    <citation type="submission" date="2025-05" db="UniProtKB">
        <authorList>
            <consortium name="EnsemblFungi"/>
        </authorList>
    </citation>
    <scope>IDENTIFICATION</scope>
    <source>
        <strain evidence="4">isolate 1-1 / race 1 (BBBD)</strain>
    </source>
</reference>
<evidence type="ECO:0000313" key="5">
    <source>
        <dbReference type="Proteomes" id="UP000005240"/>
    </source>
</evidence>
<sequence>MRQLGQSVPEEEMKVEVTLPDGRQCVVPISWAKKMQTKYPGILTNSMIRAHRTPSPAPAQLDQPLASESDHDSDFYVLDPTQDPSIPVLATSSPPPSAARRRTPSPQPPKHSPEEQDAAARLIQQQFRAHQSLKHLAELELTFDKLKSEFTYPALFDLKFVASPEQSDSPTPSSTKLAFNHPVNRSVQAFEEGLTQLQIKADAILSRGNPKVKSWRKRLIKAVEAQLDQLDRFKTEAWSAQHLAHLESATKNQTDDGCEDVEMTDEIMNTDVESVSSDRLS</sequence>
<dbReference type="OrthoDB" id="2500685at2759"/>
<evidence type="ECO:0000256" key="1">
    <source>
        <dbReference type="SAM" id="MobiDB-lite"/>
    </source>
</evidence>
<dbReference type="SUPFAM" id="SSF63491">
    <property type="entry name" value="BAG domain"/>
    <property type="match status" value="1"/>
</dbReference>